<gene>
    <name evidence="1" type="ORF">LWC34_41800</name>
</gene>
<dbReference type="Pfam" id="PF03995">
    <property type="entry name" value="Inhibitor_I36"/>
    <property type="match status" value="1"/>
</dbReference>
<protein>
    <submittedName>
        <fullName evidence="1">Peptidase inhibitor family I36 protein</fullName>
    </submittedName>
</protein>
<dbReference type="EMBL" id="JAJVCN010000003">
    <property type="protein sequence ID" value="MCE7009305.1"/>
    <property type="molecule type" value="Genomic_DNA"/>
</dbReference>
<evidence type="ECO:0000313" key="1">
    <source>
        <dbReference type="EMBL" id="MCE7009305.1"/>
    </source>
</evidence>
<organism evidence="1 2">
    <name type="scientific">Kibdelosporangium philippinense</name>
    <dbReference type="NCBI Taxonomy" id="211113"/>
    <lineage>
        <taxon>Bacteria</taxon>
        <taxon>Bacillati</taxon>
        <taxon>Actinomycetota</taxon>
        <taxon>Actinomycetes</taxon>
        <taxon>Pseudonocardiales</taxon>
        <taxon>Pseudonocardiaceae</taxon>
        <taxon>Kibdelosporangium</taxon>
    </lineage>
</organism>
<dbReference type="Proteomes" id="UP001521150">
    <property type="component" value="Unassembled WGS sequence"/>
</dbReference>
<name>A0ABS8ZNL3_9PSEU</name>
<sequence>MMTRSLDDVPNLSQHGMNDQVSSVWSNSDRDFCFYEHANYGGRLLFTVLSHDGNLVGRSTANNKASSYKKC</sequence>
<dbReference type="Gene3D" id="2.60.20.10">
    <property type="entry name" value="Crystallins"/>
    <property type="match status" value="1"/>
</dbReference>
<evidence type="ECO:0000313" key="2">
    <source>
        <dbReference type="Proteomes" id="UP001521150"/>
    </source>
</evidence>
<reference evidence="1 2" key="1">
    <citation type="submission" date="2021-12" db="EMBL/GenBank/DDBJ databases">
        <title>Genome sequence of Kibdelosporangium philippinense ATCC 49844.</title>
        <authorList>
            <person name="Fedorov E.A."/>
            <person name="Omeragic M."/>
            <person name="Shalygina K.F."/>
            <person name="Maclea K.S."/>
        </authorList>
    </citation>
    <scope>NUCLEOTIDE SEQUENCE [LARGE SCALE GENOMIC DNA]</scope>
    <source>
        <strain evidence="1 2">ATCC 49844</strain>
    </source>
</reference>
<comment type="caution">
    <text evidence="1">The sequence shown here is derived from an EMBL/GenBank/DDBJ whole genome shotgun (WGS) entry which is preliminary data.</text>
</comment>
<keyword evidence="2" id="KW-1185">Reference proteome</keyword>
<dbReference type="InterPro" id="IPR011024">
    <property type="entry name" value="G_crystallin-like"/>
</dbReference>
<accession>A0ABS8ZNL3</accession>
<dbReference type="SUPFAM" id="SSF49695">
    <property type="entry name" value="gamma-Crystallin-like"/>
    <property type="match status" value="1"/>
</dbReference>
<proteinExistence type="predicted"/>